<evidence type="ECO:0000313" key="1">
    <source>
        <dbReference type="EMBL" id="MBA2935254.1"/>
    </source>
</evidence>
<keyword evidence="2" id="KW-1185">Reference proteome</keyword>
<gene>
    <name evidence="1" type="ORF">HZF05_14290</name>
</gene>
<dbReference type="Proteomes" id="UP000570166">
    <property type="component" value="Unassembled WGS sequence"/>
</dbReference>
<dbReference type="RefSeq" id="WP_160363833.1">
    <property type="nucleotide sequence ID" value="NZ_JACEIB010000024.1"/>
</dbReference>
<evidence type="ECO:0000313" key="2">
    <source>
        <dbReference type="Proteomes" id="UP000570166"/>
    </source>
</evidence>
<organism evidence="1 2">
    <name type="scientific">Sphingomonas chungangi</name>
    <dbReference type="NCBI Taxonomy" id="2683589"/>
    <lineage>
        <taxon>Bacteria</taxon>
        <taxon>Pseudomonadati</taxon>
        <taxon>Pseudomonadota</taxon>
        <taxon>Alphaproteobacteria</taxon>
        <taxon>Sphingomonadales</taxon>
        <taxon>Sphingomonadaceae</taxon>
        <taxon>Sphingomonas</taxon>
    </lineage>
</organism>
<sequence>MIESYLATYDYNLPLRDAERDPELSPRRRMLAAIGCHVALDSGYYDAQSLAAGLLDIASERNEGLDAGRSDASERLQDLLARDDLGFQNALYRVIAFAPAADAAADICWLADLMRQRADMARPLRAMGLNPTLPDR</sequence>
<dbReference type="AlphaFoldDB" id="A0A838L7V2"/>
<protein>
    <submittedName>
        <fullName evidence="1">Uncharacterized protein</fullName>
    </submittedName>
</protein>
<reference evidence="1 2" key="1">
    <citation type="submission" date="2020-07" db="EMBL/GenBank/DDBJ databases">
        <authorList>
            <person name="Sun Q."/>
        </authorList>
    </citation>
    <scope>NUCLEOTIDE SEQUENCE [LARGE SCALE GENOMIC DNA]</scope>
    <source>
        <strain evidence="1 2">CGMCC 1.13654</strain>
    </source>
</reference>
<dbReference type="EMBL" id="JACEIB010000024">
    <property type="protein sequence ID" value="MBA2935254.1"/>
    <property type="molecule type" value="Genomic_DNA"/>
</dbReference>
<proteinExistence type="predicted"/>
<name>A0A838L7V2_9SPHN</name>
<comment type="caution">
    <text evidence="1">The sequence shown here is derived from an EMBL/GenBank/DDBJ whole genome shotgun (WGS) entry which is preliminary data.</text>
</comment>
<accession>A0A838L7V2</accession>